<evidence type="ECO:0000256" key="11">
    <source>
        <dbReference type="SAM" id="Phobius"/>
    </source>
</evidence>
<feature type="region of interest" description="Disordered" evidence="10">
    <location>
        <begin position="536"/>
        <end position="558"/>
    </location>
</feature>
<dbReference type="PRINTS" id="PR01009">
    <property type="entry name" value="FLGMRINGFLIF"/>
</dbReference>
<comment type="function">
    <text evidence="9">The M ring may be actively involved in energy transduction.</text>
</comment>
<dbReference type="OrthoDB" id="8554211at2"/>
<sequence>MATTTPALSTGTELDAAELAPAAAPTPLVAGWQRLPTPRKALLVAGALAAVALLAAAFYMLNRPDYRVLYANLSDKDGGAILAQLSQMNVPYKHADGGNAILVPADRVNDVRMKLASLGLPKGTVTGFELMDQTKLGMTQFQERVNFQRSLEGELTRTILSLQSVADARVHLALPNQNGFFREQQKPSASVVVTLHPGRSLDRTQVAGIVHLVASSVPELDPKAVSVIDQNGTLLSQRPEGDGGIDSRQLEYVRTLERTYQQRILDLLEPVVGRDNVRATVTADVDFSLTESTTEQHRPNQGNEPAAVRSSQTIEESAGTPTQPAGVPGAATNVAPGATAAPINGPGAPVGVVGQGGAAGADARSRREQVVNYEVDKTVSVTRNASGTVRRLSAAVVINHTQVTDKKGNTNTAPLPPEQLQQIQALVREAIGFNGERGDSVNVVNAPFNQPKVEPVELPWYRNPDVLDTARSLGAPLGLVLAGLLAWLLMVRPTLKMMQPPPAPEAAGAAPGQAGALPAPGGQLEALVAEEVERPGLPQPVHNEPTPEERHLEDARRLAKENPAAVANIIKGWISGEGVPA</sequence>
<evidence type="ECO:0000313" key="14">
    <source>
        <dbReference type="EMBL" id="TCS94556.1"/>
    </source>
</evidence>
<keyword evidence="14" id="KW-0966">Cell projection</keyword>
<dbReference type="Proteomes" id="UP000315577">
    <property type="component" value="Unassembled WGS sequence"/>
</dbReference>
<keyword evidence="4" id="KW-1003">Cell membrane</keyword>
<keyword evidence="14" id="KW-0282">Flagellum</keyword>
<dbReference type="PANTHER" id="PTHR30046:SF0">
    <property type="entry name" value="FLAGELLAR M-RING PROTEIN"/>
    <property type="match status" value="1"/>
</dbReference>
<keyword evidence="6 11" id="KW-1133">Transmembrane helix</keyword>
<evidence type="ECO:0000313" key="15">
    <source>
        <dbReference type="EMBL" id="TSE18804.1"/>
    </source>
</evidence>
<dbReference type="InterPro" id="IPR045851">
    <property type="entry name" value="AMP-bd_C_sf"/>
</dbReference>
<evidence type="ECO:0000313" key="16">
    <source>
        <dbReference type="Proteomes" id="UP000295536"/>
    </source>
</evidence>
<dbReference type="InterPro" id="IPR043427">
    <property type="entry name" value="YscJ/FliF"/>
</dbReference>
<dbReference type="GO" id="GO:0071973">
    <property type="term" value="P:bacterial-type flagellum-dependent cell motility"/>
    <property type="evidence" value="ECO:0007669"/>
    <property type="project" value="InterPro"/>
</dbReference>
<evidence type="ECO:0000259" key="12">
    <source>
        <dbReference type="Pfam" id="PF01514"/>
    </source>
</evidence>
<evidence type="ECO:0000256" key="7">
    <source>
        <dbReference type="ARBA" id="ARBA00023136"/>
    </source>
</evidence>
<name>A0A4R3LAL9_9BURK</name>
<comment type="caution">
    <text evidence="14">The sequence shown here is derived from an EMBL/GenBank/DDBJ whole genome shotgun (WGS) entry which is preliminary data.</text>
</comment>
<keyword evidence="17" id="KW-1185">Reference proteome</keyword>
<feature type="domain" description="Flagellar M-ring N-terminal" evidence="12">
    <location>
        <begin position="62"/>
        <end position="237"/>
    </location>
</feature>
<keyword evidence="5 11" id="KW-0812">Transmembrane</keyword>
<organism evidence="14 16">
    <name type="scientific">Tepidimonas ignava</name>
    <dbReference type="NCBI Taxonomy" id="114249"/>
    <lineage>
        <taxon>Bacteria</taxon>
        <taxon>Pseudomonadati</taxon>
        <taxon>Pseudomonadota</taxon>
        <taxon>Betaproteobacteria</taxon>
        <taxon>Burkholderiales</taxon>
        <taxon>Tepidimonas</taxon>
    </lineage>
</organism>
<dbReference type="AlphaFoldDB" id="A0A4R3LAL9"/>
<feature type="domain" description="Flagellar M-ring C-terminal" evidence="13">
    <location>
        <begin position="268"/>
        <end position="448"/>
    </location>
</feature>
<evidence type="ECO:0000256" key="6">
    <source>
        <dbReference type="ARBA" id="ARBA00022989"/>
    </source>
</evidence>
<feature type="compositionally biased region" description="Basic and acidic residues" evidence="10">
    <location>
        <begin position="545"/>
        <end position="558"/>
    </location>
</feature>
<dbReference type="Pfam" id="PF08345">
    <property type="entry name" value="YscJ_FliF_C"/>
    <property type="match status" value="1"/>
</dbReference>
<keyword evidence="8 9" id="KW-0975">Bacterial flagellum</keyword>
<dbReference type="PANTHER" id="PTHR30046">
    <property type="entry name" value="FLAGELLAR M-RING PROTEIN"/>
    <property type="match status" value="1"/>
</dbReference>
<dbReference type="InterPro" id="IPR013556">
    <property type="entry name" value="Flag_M-ring_C"/>
</dbReference>
<evidence type="ECO:0000256" key="8">
    <source>
        <dbReference type="ARBA" id="ARBA00023143"/>
    </source>
</evidence>
<dbReference type="InterPro" id="IPR000067">
    <property type="entry name" value="FlgMring_FliF"/>
</dbReference>
<feature type="compositionally biased region" description="Low complexity" evidence="10">
    <location>
        <begin position="324"/>
        <end position="333"/>
    </location>
</feature>
<evidence type="ECO:0000313" key="17">
    <source>
        <dbReference type="Proteomes" id="UP000315577"/>
    </source>
</evidence>
<reference evidence="14 16" key="1">
    <citation type="submission" date="2019-03" db="EMBL/GenBank/DDBJ databases">
        <title>Genomic Encyclopedia of Type Strains, Phase IV (KMG-IV): sequencing the most valuable type-strain genomes for metagenomic binning, comparative biology and taxonomic classification.</title>
        <authorList>
            <person name="Goeker M."/>
        </authorList>
    </citation>
    <scope>NUCLEOTIDE SEQUENCE [LARGE SCALE GENOMIC DNA]</scope>
    <source>
        <strain evidence="14 16">DSM 12034</strain>
    </source>
</reference>
<evidence type="ECO:0000256" key="9">
    <source>
        <dbReference type="PIRNR" id="PIRNR004862"/>
    </source>
</evidence>
<feature type="region of interest" description="Disordered" evidence="10">
    <location>
        <begin position="501"/>
        <end position="520"/>
    </location>
</feature>
<protein>
    <recommendedName>
        <fullName evidence="9">Flagellar M-ring protein</fullName>
    </recommendedName>
</protein>
<keyword evidence="14" id="KW-0969">Cilium</keyword>
<dbReference type="EMBL" id="VJNC01000021">
    <property type="protein sequence ID" value="TSE18804.1"/>
    <property type="molecule type" value="Genomic_DNA"/>
</dbReference>
<feature type="transmembrane region" description="Helical" evidence="11">
    <location>
        <begin position="41"/>
        <end position="61"/>
    </location>
</feature>
<feature type="compositionally biased region" description="Polar residues" evidence="10">
    <location>
        <begin position="289"/>
        <end position="323"/>
    </location>
</feature>
<keyword evidence="7 11" id="KW-0472">Membrane</keyword>
<comment type="subcellular location">
    <subcellularLocation>
        <location evidence="1 9">Bacterial flagellum basal body</location>
    </subcellularLocation>
    <subcellularLocation>
        <location evidence="2">Cell membrane</location>
        <topology evidence="2">Multi-pass membrane protein</topology>
    </subcellularLocation>
</comment>
<dbReference type="Gene3D" id="3.30.300.30">
    <property type="match status" value="1"/>
</dbReference>
<dbReference type="GO" id="GO:0009431">
    <property type="term" value="C:bacterial-type flagellum basal body, MS ring"/>
    <property type="evidence" value="ECO:0007669"/>
    <property type="project" value="InterPro"/>
</dbReference>
<evidence type="ECO:0000259" key="13">
    <source>
        <dbReference type="Pfam" id="PF08345"/>
    </source>
</evidence>
<dbReference type="InterPro" id="IPR006182">
    <property type="entry name" value="FliF_N_dom"/>
</dbReference>
<dbReference type="RefSeq" id="WP_132963447.1">
    <property type="nucleotide sequence ID" value="NZ_SMAH01000017.1"/>
</dbReference>
<accession>A0A4R3LAL9</accession>
<dbReference type="NCBIfam" id="TIGR00206">
    <property type="entry name" value="fliF"/>
    <property type="match status" value="1"/>
</dbReference>
<reference evidence="15 17" key="2">
    <citation type="submission" date="2019-07" db="EMBL/GenBank/DDBJ databases">
        <title>Tepidimonas ignava SPS-1037 draft genome.</title>
        <authorList>
            <person name="Da Costa M.S."/>
            <person name="Froufe H.J.C."/>
            <person name="Egas C."/>
            <person name="Albuquerque L."/>
        </authorList>
    </citation>
    <scope>NUCLEOTIDE SEQUENCE [LARGE SCALE GENOMIC DNA]</scope>
    <source>
        <strain evidence="15 17">SPS-1037</strain>
    </source>
</reference>
<evidence type="ECO:0000256" key="10">
    <source>
        <dbReference type="SAM" id="MobiDB-lite"/>
    </source>
</evidence>
<dbReference type="GO" id="GO:0005886">
    <property type="term" value="C:plasma membrane"/>
    <property type="evidence" value="ECO:0007669"/>
    <property type="project" value="UniProtKB-SubCell"/>
</dbReference>
<dbReference type="EMBL" id="SMAH01000017">
    <property type="protein sequence ID" value="TCS94556.1"/>
    <property type="molecule type" value="Genomic_DNA"/>
</dbReference>
<gene>
    <name evidence="15" type="primary">fliF</name>
    <name evidence="14" type="ORF">EDC36_11726</name>
    <name evidence="15" type="ORF">Tigna_02443</name>
</gene>
<dbReference type="Proteomes" id="UP000295536">
    <property type="component" value="Unassembled WGS sequence"/>
</dbReference>
<dbReference type="GO" id="GO:0003774">
    <property type="term" value="F:cytoskeletal motor activity"/>
    <property type="evidence" value="ECO:0007669"/>
    <property type="project" value="InterPro"/>
</dbReference>
<evidence type="ECO:0000256" key="1">
    <source>
        <dbReference type="ARBA" id="ARBA00004117"/>
    </source>
</evidence>
<evidence type="ECO:0000256" key="3">
    <source>
        <dbReference type="ARBA" id="ARBA00007971"/>
    </source>
</evidence>
<dbReference type="PIRSF" id="PIRSF004862">
    <property type="entry name" value="FliF"/>
    <property type="match status" value="1"/>
</dbReference>
<dbReference type="Pfam" id="PF01514">
    <property type="entry name" value="YscJ_FliF"/>
    <property type="match status" value="1"/>
</dbReference>
<evidence type="ECO:0000256" key="2">
    <source>
        <dbReference type="ARBA" id="ARBA00004651"/>
    </source>
</evidence>
<evidence type="ECO:0000256" key="4">
    <source>
        <dbReference type="ARBA" id="ARBA00022475"/>
    </source>
</evidence>
<evidence type="ECO:0000256" key="5">
    <source>
        <dbReference type="ARBA" id="ARBA00022692"/>
    </source>
</evidence>
<feature type="region of interest" description="Disordered" evidence="10">
    <location>
        <begin position="288"/>
        <end position="333"/>
    </location>
</feature>
<proteinExistence type="inferred from homology"/>
<feature type="compositionally biased region" description="Low complexity" evidence="10">
    <location>
        <begin position="505"/>
        <end position="520"/>
    </location>
</feature>
<comment type="similarity">
    <text evidence="3 9">Belongs to the FliF family.</text>
</comment>